<dbReference type="SUPFAM" id="SSF53756">
    <property type="entry name" value="UDP-Glycosyltransferase/glycogen phosphorylase"/>
    <property type="match status" value="1"/>
</dbReference>
<dbReference type="Gene3D" id="3.40.50.2000">
    <property type="entry name" value="Glycogen Phosphorylase B"/>
    <property type="match status" value="2"/>
</dbReference>
<gene>
    <name evidence="4" type="ORF">PO878_15265</name>
</gene>
<organism evidence="4 5">
    <name type="scientific">Iamia majanohamensis</name>
    <dbReference type="NCBI Taxonomy" id="467976"/>
    <lineage>
        <taxon>Bacteria</taxon>
        <taxon>Bacillati</taxon>
        <taxon>Actinomycetota</taxon>
        <taxon>Acidimicrobiia</taxon>
        <taxon>Acidimicrobiales</taxon>
        <taxon>Iamiaceae</taxon>
        <taxon>Iamia</taxon>
    </lineage>
</organism>
<keyword evidence="5" id="KW-1185">Reference proteome</keyword>
<dbReference type="AlphaFoldDB" id="A0AAF0BVV7"/>
<dbReference type="PANTHER" id="PTHR12526:SF510">
    <property type="entry name" value="D-INOSITOL 3-PHOSPHATE GLYCOSYLTRANSFERASE"/>
    <property type="match status" value="1"/>
</dbReference>
<accession>A0AAF0BVV7</accession>
<dbReference type="KEGG" id="ima:PO878_15265"/>
<evidence type="ECO:0000256" key="1">
    <source>
        <dbReference type="ARBA" id="ARBA00022676"/>
    </source>
</evidence>
<dbReference type="EMBL" id="CP116942">
    <property type="protein sequence ID" value="WCO69247.1"/>
    <property type="molecule type" value="Genomic_DNA"/>
</dbReference>
<sequence length="350" mass="35351">MVLHLLASADRRGAEVFATALAGALVPRGLRARIVALAPATAGAGVPVDEVVADAFRPRGAARLRDLARGCDVVVGHGSRALPGGTVATLGRPVPFVYRSIGDPSAWGATTWPRRLRVGVQLRRASRTVALWPGAADTITAAFGVPAGRVEVIPNAAPVQALAPVDASRRAAARAALGLSPEALVVALVGALSEEKGVERGVAAARRAGAEVLVAGDGPRAAALRSRWGDDPAVRLLGVVGDVAPVLHASDVLLVTSRTEGQPGVVIEAGLAGVPQVVTAVGGLPSMVDDATGCVVPADAGEEEVAAALVRVAADGPARGARSQARMRARFSLDAVADAWAALLVEVAGR</sequence>
<name>A0AAF0BVV7_9ACTN</name>
<feature type="domain" description="Glycosyltransferase subfamily 4-like N-terminal" evidence="3">
    <location>
        <begin position="13"/>
        <end position="156"/>
    </location>
</feature>
<keyword evidence="2" id="KW-0808">Transferase</keyword>
<dbReference type="Proteomes" id="UP001216390">
    <property type="component" value="Chromosome"/>
</dbReference>
<evidence type="ECO:0000256" key="2">
    <source>
        <dbReference type="ARBA" id="ARBA00022679"/>
    </source>
</evidence>
<dbReference type="Pfam" id="PF13692">
    <property type="entry name" value="Glyco_trans_1_4"/>
    <property type="match status" value="1"/>
</dbReference>
<evidence type="ECO:0000313" key="5">
    <source>
        <dbReference type="Proteomes" id="UP001216390"/>
    </source>
</evidence>
<dbReference type="InterPro" id="IPR028098">
    <property type="entry name" value="Glyco_trans_4-like_N"/>
</dbReference>
<evidence type="ECO:0000313" key="4">
    <source>
        <dbReference type="EMBL" id="WCO69247.1"/>
    </source>
</evidence>
<proteinExistence type="predicted"/>
<keyword evidence="1" id="KW-0328">Glycosyltransferase</keyword>
<evidence type="ECO:0000259" key="3">
    <source>
        <dbReference type="Pfam" id="PF13439"/>
    </source>
</evidence>
<dbReference type="Pfam" id="PF13439">
    <property type="entry name" value="Glyco_transf_4"/>
    <property type="match status" value="1"/>
</dbReference>
<protein>
    <submittedName>
        <fullName evidence="4">Glycosyltransferase family 4 protein</fullName>
    </submittedName>
</protein>
<dbReference type="RefSeq" id="WP_272738760.1">
    <property type="nucleotide sequence ID" value="NZ_CP116942.1"/>
</dbReference>
<dbReference type="CDD" id="cd03801">
    <property type="entry name" value="GT4_PimA-like"/>
    <property type="match status" value="1"/>
</dbReference>
<dbReference type="GO" id="GO:0016757">
    <property type="term" value="F:glycosyltransferase activity"/>
    <property type="evidence" value="ECO:0007669"/>
    <property type="project" value="UniProtKB-KW"/>
</dbReference>
<reference evidence="4" key="1">
    <citation type="submission" date="2023-01" db="EMBL/GenBank/DDBJ databases">
        <title>The diversity of Class Acidimicrobiia in South China Sea sediment environments and the proposal of Iamia marina sp. nov., a novel species of the genus Iamia.</title>
        <authorList>
            <person name="He Y."/>
            <person name="Tian X."/>
        </authorList>
    </citation>
    <scope>NUCLEOTIDE SEQUENCE</scope>
    <source>
        <strain evidence="4">DSM 19957</strain>
    </source>
</reference>
<dbReference type="PANTHER" id="PTHR12526">
    <property type="entry name" value="GLYCOSYLTRANSFERASE"/>
    <property type="match status" value="1"/>
</dbReference>